<keyword evidence="1" id="KW-1133">Transmembrane helix</keyword>
<dbReference type="EMBL" id="JACHGN010000008">
    <property type="protein sequence ID" value="MBB5134425.1"/>
    <property type="molecule type" value="Genomic_DNA"/>
</dbReference>
<evidence type="ECO:0000313" key="2">
    <source>
        <dbReference type="EMBL" id="MBB5134425.1"/>
    </source>
</evidence>
<dbReference type="RefSeq" id="WP_185051330.1">
    <property type="nucleotide sequence ID" value="NZ_BAABIX010000007.1"/>
</dbReference>
<feature type="transmembrane region" description="Helical" evidence="1">
    <location>
        <begin position="299"/>
        <end position="321"/>
    </location>
</feature>
<keyword evidence="1" id="KW-0472">Membrane</keyword>
<evidence type="ECO:0008006" key="4">
    <source>
        <dbReference type="Google" id="ProtNLM"/>
    </source>
</evidence>
<dbReference type="Gene3D" id="1.10.510.10">
    <property type="entry name" value="Transferase(Phosphotransferase) domain 1"/>
    <property type="match status" value="1"/>
</dbReference>
<evidence type="ECO:0000313" key="3">
    <source>
        <dbReference type="Proteomes" id="UP000578449"/>
    </source>
</evidence>
<proteinExistence type="predicted"/>
<reference evidence="2 3" key="1">
    <citation type="submission" date="2020-08" db="EMBL/GenBank/DDBJ databases">
        <title>Genomic Encyclopedia of Type Strains, Phase IV (KMG-IV): sequencing the most valuable type-strain genomes for metagenomic binning, comparative biology and taxonomic classification.</title>
        <authorList>
            <person name="Goeker M."/>
        </authorList>
    </citation>
    <scope>NUCLEOTIDE SEQUENCE [LARGE SCALE GENOMIC DNA]</scope>
    <source>
        <strain evidence="2 3">DSM 45615</strain>
    </source>
</reference>
<gene>
    <name evidence="2" type="ORF">HNP84_004157</name>
</gene>
<protein>
    <recommendedName>
        <fullName evidence="4">Protein kinase domain-containing protein</fullName>
    </recommendedName>
</protein>
<evidence type="ECO:0000256" key="1">
    <source>
        <dbReference type="SAM" id="Phobius"/>
    </source>
</evidence>
<organism evidence="2 3">
    <name type="scientific">Thermocatellispora tengchongensis</name>
    <dbReference type="NCBI Taxonomy" id="1073253"/>
    <lineage>
        <taxon>Bacteria</taxon>
        <taxon>Bacillati</taxon>
        <taxon>Actinomycetota</taxon>
        <taxon>Actinomycetes</taxon>
        <taxon>Streptosporangiales</taxon>
        <taxon>Streptosporangiaceae</taxon>
        <taxon>Thermocatellispora</taxon>
    </lineage>
</organism>
<dbReference type="InterPro" id="IPR011009">
    <property type="entry name" value="Kinase-like_dom_sf"/>
</dbReference>
<dbReference type="AlphaFoldDB" id="A0A840PEG4"/>
<dbReference type="Proteomes" id="UP000578449">
    <property type="component" value="Unassembled WGS sequence"/>
</dbReference>
<name>A0A840PEG4_9ACTN</name>
<keyword evidence="1" id="KW-0812">Transmembrane</keyword>
<accession>A0A840PEG4</accession>
<comment type="caution">
    <text evidence="2">The sequence shown here is derived from an EMBL/GenBank/DDBJ whole genome shotgun (WGS) entry which is preliminary data.</text>
</comment>
<keyword evidence="3" id="KW-1185">Reference proteome</keyword>
<sequence>MTLETAFTGSVVQRDGLIARACRLGDGTSAVVLTPERPGSAALGRVVAIGARLAAQYAFGAYPPQLAMLVGHDRDLAVLAQEGRPLDDITLTEAQKDAAALDLLIGLRELADSRVVHRAICPRSLLWDGESLQIADYSQAVVVGEDRPPGSPVPAEWRSPADLAGGGRASLADDLHSACQVLFWLYSGEPPEPEPARMRERLAHHLPGPLDRLAGAYDGPAAPDLRELLRRWSPPPPPRPPAHLARAAEADRRFAAMRAAQLADRAPLIDPATVRVEESHLFRPFAPPPMVLRRFRSGCLLAAAAVVALCVALVSLILGWVR</sequence>
<dbReference type="SUPFAM" id="SSF56112">
    <property type="entry name" value="Protein kinase-like (PK-like)"/>
    <property type="match status" value="1"/>
</dbReference>